<keyword evidence="2" id="KW-1185">Reference proteome</keyword>
<proteinExistence type="predicted"/>
<dbReference type="EMBL" id="OU963868">
    <property type="protein sequence ID" value="CAH0393301.1"/>
    <property type="molecule type" value="Genomic_DNA"/>
</dbReference>
<accession>A0A9P0AKK6</accession>
<evidence type="ECO:0000313" key="1">
    <source>
        <dbReference type="EMBL" id="CAH0393301.1"/>
    </source>
</evidence>
<gene>
    <name evidence="1" type="ORF">BEMITA_LOCUS11723</name>
</gene>
<evidence type="ECO:0000313" key="2">
    <source>
        <dbReference type="Proteomes" id="UP001152759"/>
    </source>
</evidence>
<dbReference type="Proteomes" id="UP001152759">
    <property type="component" value="Chromosome 7"/>
</dbReference>
<name>A0A9P0AKK6_BEMTA</name>
<protein>
    <submittedName>
        <fullName evidence="1">Uncharacterized protein</fullName>
    </submittedName>
</protein>
<dbReference type="AlphaFoldDB" id="A0A9P0AKK6"/>
<reference evidence="1" key="1">
    <citation type="submission" date="2021-12" db="EMBL/GenBank/DDBJ databases">
        <authorList>
            <person name="King R."/>
        </authorList>
    </citation>
    <scope>NUCLEOTIDE SEQUENCE</scope>
</reference>
<organism evidence="1 2">
    <name type="scientific">Bemisia tabaci</name>
    <name type="common">Sweetpotato whitefly</name>
    <name type="synonym">Aleurodes tabaci</name>
    <dbReference type="NCBI Taxonomy" id="7038"/>
    <lineage>
        <taxon>Eukaryota</taxon>
        <taxon>Metazoa</taxon>
        <taxon>Ecdysozoa</taxon>
        <taxon>Arthropoda</taxon>
        <taxon>Hexapoda</taxon>
        <taxon>Insecta</taxon>
        <taxon>Pterygota</taxon>
        <taxon>Neoptera</taxon>
        <taxon>Paraneoptera</taxon>
        <taxon>Hemiptera</taxon>
        <taxon>Sternorrhyncha</taxon>
        <taxon>Aleyrodoidea</taxon>
        <taxon>Aleyrodidae</taxon>
        <taxon>Aleyrodinae</taxon>
        <taxon>Bemisia</taxon>
    </lineage>
</organism>
<sequence length="455" mass="51514">MTNLKVNGITPRPTILAGAVESNGKCWGAPYSDAYGSYVNVVVHANIEIELHISLATFNPQLDEIYLRTGTKCVFSAGKCFDPIRGPTFWDVSLQTDKCSNEFFTVLYEGPSHALSDPLRRSPTMYLVNTDKIAFSLKALKKTRVCHYDAFQTEHAKFFILEESEYEYPFQKTSNKQVSADLLNYLNFKFSFIETHISNSLRKLHETLLSASCRLDRQILEHELSLAITNPETFSFLKGGGSGYYSVVSGEVIYLLKCTPVPVQLRSTVYCYNEIPVYYQNSSKFLTPRTRILKSTGTIQDCSNQTPVKFQINGVWVAATPHMTDAKSPNLLEASPFIDWTYESPKNMFHAGIFTQEDVQAFQRRISYPLESSAAQSAVTPRMNTDTIKRFEAIRSANFPWLLLTGFLKPHELVNLYLAIGWTIDEALLAPVALYNNLPRRILRDYSPIISCIFL</sequence>
<dbReference type="Pfam" id="PF24664">
    <property type="entry name" value="Monjiviricetes_fusion"/>
    <property type="match status" value="1"/>
</dbReference>